<dbReference type="InterPro" id="IPR038375">
    <property type="entry name" value="NDUFAF7_sf"/>
</dbReference>
<accession>A0A0B6D8N5</accession>
<dbReference type="Proteomes" id="UP000031830">
    <property type="component" value="Chromosome"/>
</dbReference>
<dbReference type="OrthoDB" id="9794208at2"/>
<dbReference type="RefSeq" id="WP_044526781.1">
    <property type="nucleotide sequence ID" value="NZ_CP009440.1"/>
</dbReference>
<organism evidence="3 4">
    <name type="scientific">Francisella philomiragia</name>
    <dbReference type="NCBI Taxonomy" id="28110"/>
    <lineage>
        <taxon>Bacteria</taxon>
        <taxon>Pseudomonadati</taxon>
        <taxon>Pseudomonadota</taxon>
        <taxon>Gammaproteobacteria</taxon>
        <taxon>Thiotrichales</taxon>
        <taxon>Francisellaceae</taxon>
        <taxon>Francisella</taxon>
    </lineage>
</organism>
<dbReference type="AlphaFoldDB" id="A0A0B6D8N5"/>
<dbReference type="Gene3D" id="3.40.50.12710">
    <property type="match status" value="1"/>
</dbReference>
<protein>
    <submittedName>
        <fullName evidence="3">S-adenosyl-L-methionine-dependent methyltransferase family protein</fullName>
    </submittedName>
</protein>
<name>A0A0B6D8N5_9GAMM</name>
<gene>
    <name evidence="3" type="ORF">LA55_1726</name>
</gene>
<dbReference type="PANTHER" id="PTHR12049:SF7">
    <property type="entry name" value="PROTEIN ARGININE METHYLTRANSFERASE NDUFAF7, MITOCHONDRIAL"/>
    <property type="match status" value="1"/>
</dbReference>
<dbReference type="GO" id="GO:0035243">
    <property type="term" value="F:protein-arginine omega-N symmetric methyltransferase activity"/>
    <property type="evidence" value="ECO:0007669"/>
    <property type="project" value="TreeGrafter"/>
</dbReference>
<evidence type="ECO:0000256" key="1">
    <source>
        <dbReference type="ARBA" id="ARBA00022603"/>
    </source>
</evidence>
<keyword evidence="1 3" id="KW-0489">Methyltransferase</keyword>
<evidence type="ECO:0000313" key="4">
    <source>
        <dbReference type="Proteomes" id="UP000031830"/>
    </source>
</evidence>
<evidence type="ECO:0000256" key="2">
    <source>
        <dbReference type="ARBA" id="ARBA00022679"/>
    </source>
</evidence>
<dbReference type="KEGG" id="fpz:LA55_1726"/>
<dbReference type="InterPro" id="IPR029063">
    <property type="entry name" value="SAM-dependent_MTases_sf"/>
</dbReference>
<dbReference type="Pfam" id="PF02636">
    <property type="entry name" value="Methyltransf_28"/>
    <property type="match status" value="1"/>
</dbReference>
<dbReference type="SUPFAM" id="SSF53335">
    <property type="entry name" value="S-adenosyl-L-methionine-dependent methyltransferases"/>
    <property type="match status" value="1"/>
</dbReference>
<keyword evidence="2 3" id="KW-0808">Transferase</keyword>
<sequence length="378" mass="43609">MSIENVILKKIKATNKPLLFRDFMNMALYYPELGYYSGFKEKISSNGDFITVTSQTSLFARTFARQFALVISELGRDSNLIEFGAGSGKFAVDCMHELNSLSSLPDKYIIVELSNDLKSRQQENVRKNIPELYDRFEWVTELPSYKLKAVVFANEVLDAMPVDIFRAENNQLIQQGVDWTDNEFKLVDIARNDKLFEYEANRVLLDNICFEDGYTSEINTWIRPWIKSLYDILESGMIFLCDYGYHRSLYYSKERSMGTLACYHQHKVNFDPFINIGEQDITAHVDFTTVAEAATETGFQLDGYITQANFLKKAGIANVFDDVSKNLKSKDQLRYANDIKELLLNDKLAEVFKVISFSVNFDYILDSFDNEDNIDYLL</sequence>
<evidence type="ECO:0000313" key="3">
    <source>
        <dbReference type="EMBL" id="AJI53983.1"/>
    </source>
</evidence>
<proteinExistence type="predicted"/>
<dbReference type="EMBL" id="CP009440">
    <property type="protein sequence ID" value="AJI53983.1"/>
    <property type="molecule type" value="Genomic_DNA"/>
</dbReference>
<dbReference type="GO" id="GO:0032259">
    <property type="term" value="P:methylation"/>
    <property type="evidence" value="ECO:0007669"/>
    <property type="project" value="UniProtKB-KW"/>
</dbReference>
<reference evidence="3 4" key="1">
    <citation type="journal article" date="2015" name="Genome Announc.">
        <title>Genome sequencing of 18 francisella strains to aid in assay development and testing.</title>
        <authorList>
            <person name="Johnson S.L."/>
            <person name="Daligault H.E."/>
            <person name="Davenport K.W."/>
            <person name="Coyne S.R."/>
            <person name="Frey K.G."/>
            <person name="Koroleva G.I."/>
            <person name="Broomall S.M."/>
            <person name="Bishop-Lilly K.A."/>
            <person name="Bruce D.C."/>
            <person name="Chertkov O."/>
            <person name="Freitas T."/>
            <person name="Jaissle J."/>
            <person name="Ladner J.T."/>
            <person name="Rosenzweig C.N."/>
            <person name="Gibbons H.S."/>
            <person name="Palacios G.F."/>
            <person name="Redden C.L."/>
            <person name="Xu Y."/>
            <person name="Minogue T.D."/>
            <person name="Chain P.S."/>
        </authorList>
    </citation>
    <scope>NUCLEOTIDE SEQUENCE [LARGE SCALE GENOMIC DNA]</scope>
    <source>
        <strain evidence="3 4">GA01-2794</strain>
    </source>
</reference>
<dbReference type="InterPro" id="IPR003788">
    <property type="entry name" value="NDUFAF7"/>
</dbReference>
<dbReference type="PANTHER" id="PTHR12049">
    <property type="entry name" value="PROTEIN ARGININE METHYLTRANSFERASE NDUFAF7, MITOCHONDRIAL"/>
    <property type="match status" value="1"/>
</dbReference>
<dbReference type="STRING" id="28110.KU46_168"/>